<keyword evidence="2" id="KW-1185">Reference proteome</keyword>
<dbReference type="EMBL" id="JAVDQH010000008">
    <property type="protein sequence ID" value="MDR6244400.1"/>
    <property type="molecule type" value="Genomic_DNA"/>
</dbReference>
<dbReference type="SUPFAM" id="SSF53474">
    <property type="entry name" value="alpha/beta-Hydrolases"/>
    <property type="match status" value="1"/>
</dbReference>
<dbReference type="InterPro" id="IPR029058">
    <property type="entry name" value="AB_hydrolase_fold"/>
</dbReference>
<dbReference type="InterPro" id="IPR000801">
    <property type="entry name" value="Esterase-like"/>
</dbReference>
<gene>
    <name evidence="1" type="ORF">JOC58_002293</name>
</gene>
<dbReference type="InterPro" id="IPR050583">
    <property type="entry name" value="Mycobacterial_A85_antigen"/>
</dbReference>
<name>A0ABU1IZH4_9BACL</name>
<dbReference type="Gene3D" id="3.40.50.1820">
    <property type="entry name" value="alpha/beta hydrolase"/>
    <property type="match status" value="1"/>
</dbReference>
<sequence length="250" mass="29824">MVSVQYRKEYSPALGRDMEYKIYGDRGKPMLVFPTSLGRFYQYEDSGMIDELADWIHAGKLQVWTCDSIDEETFFSSHWNIENRINRHEQYNAYIVHELIPSILYESQHNNGGHEQKILISGCSMGAYYSSNFFFRHPHYFDTLLALSGVYSVQHFFGDYRDGAVYYNSPLDYLPNLHDELIVEQYRRSRIVICCGQGAWEDEMRYETGRLQQVLQEKHIPAQIEFWGHDVDHEWHWWRKQIRYYMSGLL</sequence>
<organism evidence="1 2">
    <name type="scientific">Paenibacillus hunanensis</name>
    <dbReference type="NCBI Taxonomy" id="539262"/>
    <lineage>
        <taxon>Bacteria</taxon>
        <taxon>Bacillati</taxon>
        <taxon>Bacillota</taxon>
        <taxon>Bacilli</taxon>
        <taxon>Bacillales</taxon>
        <taxon>Paenibacillaceae</taxon>
        <taxon>Paenibacillus</taxon>
    </lineage>
</organism>
<evidence type="ECO:0000313" key="1">
    <source>
        <dbReference type="EMBL" id="MDR6244400.1"/>
    </source>
</evidence>
<dbReference type="PANTHER" id="PTHR48098:SF3">
    <property type="entry name" value="IRON(III) ENTEROBACTIN ESTERASE"/>
    <property type="match status" value="1"/>
</dbReference>
<dbReference type="Pfam" id="PF00756">
    <property type="entry name" value="Esterase"/>
    <property type="match status" value="1"/>
</dbReference>
<comment type="caution">
    <text evidence="1">The sequence shown here is derived from an EMBL/GenBank/DDBJ whole genome shotgun (WGS) entry which is preliminary data.</text>
</comment>
<dbReference type="RefSeq" id="WP_188773807.1">
    <property type="nucleotide sequence ID" value="NZ_BMMB01000001.1"/>
</dbReference>
<reference evidence="1 2" key="1">
    <citation type="submission" date="2023-07" db="EMBL/GenBank/DDBJ databases">
        <title>Genomic Encyclopedia of Type Strains, Phase IV (KMG-IV): sequencing the most valuable type-strain genomes for metagenomic binning, comparative biology and taxonomic classification.</title>
        <authorList>
            <person name="Goeker M."/>
        </authorList>
    </citation>
    <scope>NUCLEOTIDE SEQUENCE [LARGE SCALE GENOMIC DNA]</scope>
    <source>
        <strain evidence="1 2">DSM 22170</strain>
    </source>
</reference>
<protein>
    <submittedName>
        <fullName evidence="1">Esterase/lipase superfamily enzyme</fullName>
    </submittedName>
</protein>
<dbReference type="PANTHER" id="PTHR48098">
    <property type="entry name" value="ENTEROCHELIN ESTERASE-RELATED"/>
    <property type="match status" value="1"/>
</dbReference>
<dbReference type="Proteomes" id="UP001185028">
    <property type="component" value="Unassembled WGS sequence"/>
</dbReference>
<accession>A0ABU1IZH4</accession>
<proteinExistence type="predicted"/>
<evidence type="ECO:0000313" key="2">
    <source>
        <dbReference type="Proteomes" id="UP001185028"/>
    </source>
</evidence>